<organism evidence="1">
    <name type="scientific">Arundo donax</name>
    <name type="common">Giant reed</name>
    <name type="synonym">Donax arundinaceus</name>
    <dbReference type="NCBI Taxonomy" id="35708"/>
    <lineage>
        <taxon>Eukaryota</taxon>
        <taxon>Viridiplantae</taxon>
        <taxon>Streptophyta</taxon>
        <taxon>Embryophyta</taxon>
        <taxon>Tracheophyta</taxon>
        <taxon>Spermatophyta</taxon>
        <taxon>Magnoliopsida</taxon>
        <taxon>Liliopsida</taxon>
        <taxon>Poales</taxon>
        <taxon>Poaceae</taxon>
        <taxon>PACMAD clade</taxon>
        <taxon>Arundinoideae</taxon>
        <taxon>Arundineae</taxon>
        <taxon>Arundo</taxon>
    </lineage>
</organism>
<dbReference type="AlphaFoldDB" id="A0A0A9BG24"/>
<protein>
    <submittedName>
        <fullName evidence="1">Uncharacterized protein</fullName>
    </submittedName>
</protein>
<name>A0A0A9BG24_ARUDO</name>
<evidence type="ECO:0000313" key="1">
    <source>
        <dbReference type="EMBL" id="JAD60155.1"/>
    </source>
</evidence>
<proteinExistence type="predicted"/>
<accession>A0A0A9BG24</accession>
<reference evidence="1" key="2">
    <citation type="journal article" date="2015" name="Data Brief">
        <title>Shoot transcriptome of the giant reed, Arundo donax.</title>
        <authorList>
            <person name="Barrero R.A."/>
            <person name="Guerrero F.D."/>
            <person name="Moolhuijzen P."/>
            <person name="Goolsby J.A."/>
            <person name="Tidwell J."/>
            <person name="Bellgard S.E."/>
            <person name="Bellgard M.I."/>
        </authorList>
    </citation>
    <scope>NUCLEOTIDE SEQUENCE</scope>
    <source>
        <tissue evidence="1">Shoot tissue taken approximately 20 cm above the soil surface</tissue>
    </source>
</reference>
<sequence length="47" mass="5587">MVTQFDCVKVLAYIRQHPQFPFIWADESWHLVCMILHTYMNQGSSTI</sequence>
<dbReference type="EMBL" id="GBRH01237740">
    <property type="protein sequence ID" value="JAD60155.1"/>
    <property type="molecule type" value="Transcribed_RNA"/>
</dbReference>
<reference evidence="1" key="1">
    <citation type="submission" date="2014-09" db="EMBL/GenBank/DDBJ databases">
        <authorList>
            <person name="Magalhaes I.L.F."/>
            <person name="Oliveira U."/>
            <person name="Santos F.R."/>
            <person name="Vidigal T.H.D.A."/>
            <person name="Brescovit A.D."/>
            <person name="Santos A.J."/>
        </authorList>
    </citation>
    <scope>NUCLEOTIDE SEQUENCE</scope>
    <source>
        <tissue evidence="1">Shoot tissue taken approximately 20 cm above the soil surface</tissue>
    </source>
</reference>